<dbReference type="InterPro" id="IPR033900">
    <property type="entry name" value="Gram_neg_porin_domain"/>
</dbReference>
<dbReference type="EMBL" id="DACSWI010000011">
    <property type="protein sequence ID" value="HAT3810303.1"/>
    <property type="molecule type" value="Genomic_DNA"/>
</dbReference>
<comment type="caution">
    <text evidence="9">The sequence shown here is derived from an EMBL/GenBank/DDBJ whole genome shotgun (WGS) entry which is preliminary data.</text>
</comment>
<dbReference type="PANTHER" id="PTHR34501:SF8">
    <property type="entry name" value="OUTER MEMBRANE PORIN N-RELATED"/>
    <property type="match status" value="1"/>
</dbReference>
<accession>A0AAN5MHR8</accession>
<dbReference type="PRINTS" id="PR00182">
    <property type="entry name" value="ECOLNEIPORIN"/>
</dbReference>
<comment type="similarity">
    <text evidence="2">Belongs to the Gram-negative porin family.</text>
</comment>
<evidence type="ECO:0000256" key="2">
    <source>
        <dbReference type="ARBA" id="ARBA00007539"/>
    </source>
</evidence>
<keyword evidence="6" id="KW-0472">Membrane</keyword>
<dbReference type="GO" id="GO:0034220">
    <property type="term" value="P:monoatomic ion transmembrane transport"/>
    <property type="evidence" value="ECO:0007669"/>
    <property type="project" value="InterPro"/>
</dbReference>
<evidence type="ECO:0000256" key="3">
    <source>
        <dbReference type="ARBA" id="ARBA00022452"/>
    </source>
</evidence>
<sequence>MKKTLLAVLVPLVALSGAANAAEIYNKDGNKLDLYGKVDVRHLFSDNDHYGDSQNGDDSRFRIGLKGETQITDQLTGFGRFENEIKTNGTEGENKNQVRLAYAGLKFAEFGSLDYGRNYGVIYDTNAWTDVLPIFGNDTMTQTDVYMTGRAANLLTYRNSDFFGYVDGLNFALQYQGANDDNSIANRGTHINDAYSYDKTANGDGYGLSAAYDIGWGVSVGGAYSNSARPQGQKDNLASGALGDRAEAWNFGAKYDANNVYLAAVYGETRNMTYYGNGFNGNGDSDMAQTANKTQNIELVAQYQFDFGLRPSIAYLQSKGKNLNHTYGQSESQDLVKYVDLGAYYYFNKNMSALIDYKINLLDENEFTRQAGINTDNVLGLGLVYQF</sequence>
<dbReference type="PANTHER" id="PTHR34501">
    <property type="entry name" value="PROTEIN YDDL-RELATED"/>
    <property type="match status" value="1"/>
</dbReference>
<dbReference type="GO" id="GO:0009279">
    <property type="term" value="C:cell outer membrane"/>
    <property type="evidence" value="ECO:0007669"/>
    <property type="project" value="UniProtKB-SubCell"/>
</dbReference>
<keyword evidence="7" id="KW-0998">Cell outer membrane</keyword>
<evidence type="ECO:0000313" key="9">
    <source>
        <dbReference type="EMBL" id="HAT3810303.1"/>
    </source>
</evidence>
<feature type="signal peptide" evidence="8">
    <location>
        <begin position="1"/>
        <end position="21"/>
    </location>
</feature>
<evidence type="ECO:0000256" key="1">
    <source>
        <dbReference type="ARBA" id="ARBA00004571"/>
    </source>
</evidence>
<dbReference type="SUPFAM" id="SSF56935">
    <property type="entry name" value="Porins"/>
    <property type="match status" value="1"/>
</dbReference>
<evidence type="ECO:0000256" key="7">
    <source>
        <dbReference type="ARBA" id="ARBA00023237"/>
    </source>
</evidence>
<dbReference type="InterPro" id="IPR050298">
    <property type="entry name" value="Gram-neg_bact_OMP"/>
</dbReference>
<proteinExistence type="inferred from homology"/>
<evidence type="ECO:0000256" key="4">
    <source>
        <dbReference type="ARBA" id="ARBA00022692"/>
    </source>
</evidence>
<dbReference type="Pfam" id="PF00267">
    <property type="entry name" value="Porin_1"/>
    <property type="match status" value="1"/>
</dbReference>
<dbReference type="InterPro" id="IPR001897">
    <property type="entry name" value="Porin_gammaproteobac"/>
</dbReference>
<dbReference type="InterPro" id="IPR023614">
    <property type="entry name" value="Porin_dom_sf"/>
</dbReference>
<protein>
    <submittedName>
        <fullName evidence="9">Porin</fullName>
    </submittedName>
</protein>
<keyword evidence="3" id="KW-1134">Transmembrane beta strand</keyword>
<evidence type="ECO:0000256" key="6">
    <source>
        <dbReference type="ARBA" id="ARBA00023136"/>
    </source>
</evidence>
<keyword evidence="4" id="KW-0812">Transmembrane</keyword>
<evidence type="ECO:0000313" key="10">
    <source>
        <dbReference type="Proteomes" id="UP000865968"/>
    </source>
</evidence>
<dbReference type="InterPro" id="IPR001702">
    <property type="entry name" value="Porin_Gram-ve"/>
</dbReference>
<dbReference type="AlphaFoldDB" id="A0AAN5MHR8"/>
<reference evidence="9" key="1">
    <citation type="journal article" date="2018" name="Genome Biol.">
        <title>SKESA: strategic k-mer extension for scrupulous assemblies.</title>
        <authorList>
            <person name="Souvorov A."/>
            <person name="Agarwala R."/>
            <person name="Lipman D.J."/>
        </authorList>
    </citation>
    <scope>NUCLEOTIDE SEQUENCE</scope>
    <source>
        <strain evidence="9">Morganella morganii ARLG-3209</strain>
    </source>
</reference>
<dbReference type="Proteomes" id="UP000865968">
    <property type="component" value="Unassembled WGS sequence"/>
</dbReference>
<gene>
    <name evidence="9" type="ORF">I8608_003196</name>
</gene>
<keyword evidence="5 8" id="KW-0732">Signal</keyword>
<dbReference type="PRINTS" id="PR00183">
    <property type="entry name" value="ECOLIPORIN"/>
</dbReference>
<organism evidence="9 10">
    <name type="scientific">Morganella morganii</name>
    <name type="common">Proteus morganii</name>
    <dbReference type="NCBI Taxonomy" id="582"/>
    <lineage>
        <taxon>Bacteria</taxon>
        <taxon>Pseudomonadati</taxon>
        <taxon>Pseudomonadota</taxon>
        <taxon>Gammaproteobacteria</taxon>
        <taxon>Enterobacterales</taxon>
        <taxon>Morganellaceae</taxon>
        <taxon>Morganella</taxon>
    </lineage>
</organism>
<evidence type="ECO:0000256" key="8">
    <source>
        <dbReference type="SAM" id="SignalP"/>
    </source>
</evidence>
<comment type="subcellular location">
    <subcellularLocation>
        <location evidence="1">Cell outer membrane</location>
        <topology evidence="1">Multi-pass membrane protein</topology>
    </subcellularLocation>
</comment>
<dbReference type="CDD" id="cd00342">
    <property type="entry name" value="gram_neg_porins"/>
    <property type="match status" value="1"/>
</dbReference>
<name>A0AAN5MHR8_MORMO</name>
<reference evidence="9" key="2">
    <citation type="submission" date="2020-10" db="EMBL/GenBank/DDBJ databases">
        <authorList>
            <consortium name="NCBI Pathogen Detection Project"/>
        </authorList>
    </citation>
    <scope>NUCLEOTIDE SEQUENCE</scope>
    <source>
        <strain evidence="9">Morganella morganii ARLG-3209</strain>
    </source>
</reference>
<feature type="chain" id="PRO_5042893083" evidence="8">
    <location>
        <begin position="22"/>
        <end position="387"/>
    </location>
</feature>
<dbReference type="Gene3D" id="2.40.160.10">
    <property type="entry name" value="Porin"/>
    <property type="match status" value="1"/>
</dbReference>
<evidence type="ECO:0000256" key="5">
    <source>
        <dbReference type="ARBA" id="ARBA00022729"/>
    </source>
</evidence>
<dbReference type="GO" id="GO:0015288">
    <property type="term" value="F:porin activity"/>
    <property type="evidence" value="ECO:0007669"/>
    <property type="project" value="InterPro"/>
</dbReference>
<dbReference type="RefSeq" id="WP_262881795.1">
    <property type="nucleotide sequence ID" value="NZ_JAHOAK010000001.1"/>
</dbReference>